<evidence type="ECO:0000313" key="1">
    <source>
        <dbReference type="EMBL" id="KAJ9059398.1"/>
    </source>
</evidence>
<proteinExistence type="predicted"/>
<dbReference type="Proteomes" id="UP001165960">
    <property type="component" value="Unassembled WGS sequence"/>
</dbReference>
<name>A0ACC2SAT0_9FUNG</name>
<dbReference type="EMBL" id="QTSX02005686">
    <property type="protein sequence ID" value="KAJ9059398.1"/>
    <property type="molecule type" value="Genomic_DNA"/>
</dbReference>
<reference evidence="1" key="1">
    <citation type="submission" date="2022-04" db="EMBL/GenBank/DDBJ databases">
        <title>Genome of the entomopathogenic fungus Entomophthora muscae.</title>
        <authorList>
            <person name="Elya C."/>
            <person name="Lovett B.R."/>
            <person name="Lee E."/>
            <person name="Macias A.M."/>
            <person name="Hajek A.E."/>
            <person name="De Bivort B.L."/>
            <person name="Kasson M.T."/>
            <person name="De Fine Licht H.H."/>
            <person name="Stajich J.E."/>
        </authorList>
    </citation>
    <scope>NUCLEOTIDE SEQUENCE</scope>
    <source>
        <strain evidence="1">Berkeley</strain>
    </source>
</reference>
<comment type="caution">
    <text evidence="1">The sequence shown here is derived from an EMBL/GenBank/DDBJ whole genome shotgun (WGS) entry which is preliminary data.</text>
</comment>
<organism evidence="1 2">
    <name type="scientific">Entomophthora muscae</name>
    <dbReference type="NCBI Taxonomy" id="34485"/>
    <lineage>
        <taxon>Eukaryota</taxon>
        <taxon>Fungi</taxon>
        <taxon>Fungi incertae sedis</taxon>
        <taxon>Zoopagomycota</taxon>
        <taxon>Entomophthoromycotina</taxon>
        <taxon>Entomophthoromycetes</taxon>
        <taxon>Entomophthorales</taxon>
        <taxon>Entomophthoraceae</taxon>
        <taxon>Entomophthora</taxon>
    </lineage>
</organism>
<evidence type="ECO:0000313" key="2">
    <source>
        <dbReference type="Proteomes" id="UP001165960"/>
    </source>
</evidence>
<gene>
    <name evidence="1" type="ORF">DSO57_1002818</name>
</gene>
<accession>A0ACC2SAT0</accession>
<protein>
    <submittedName>
        <fullName evidence="1">Uncharacterized protein</fullName>
    </submittedName>
</protein>
<sequence length="225" mass="25595">MRFASFYVLGLLVGEQGRWASDGFKESNYKKLKVGENPADTLYSLPDGSKWNGDDPHSLPKGSNGNEEAFTFTHFLHDTPEHEDKCLGEGGARHCVREVKRTILVERGTFKFSSPCRFSDCFANITIPDETEILVDVAKINDEPLFNTNFPPFRPSGPCHPSTIKMFVPGSRYRDVNHYRIFLKVQLKRTFYPEFSAPVENEVIIKARMVLEDGSCDSVMSHKFY</sequence>
<keyword evidence="2" id="KW-1185">Reference proteome</keyword>